<protein>
    <submittedName>
        <fullName evidence="2">Uncharacterized protein</fullName>
    </submittedName>
</protein>
<sequence length="164" mass="18064">MRRSPSASHLDGGEEGDRRVEHDIGSHQQADSILRDMIARIKNGEIIPVYKLKGEILVKRGQCGNKYKIVLPHALVPAVFSFYHVSEMGGHLGRFKTYCDSRETISRPAEGGQGRPWLGGANEVARASASWGMCCGVERRGETATAAEREEIQRIREVPSSGHP</sequence>
<reference evidence="2 3" key="1">
    <citation type="journal article" date="2022" name="Allergy">
        <title>Genome assembly and annotation of Periplaneta americana reveal a comprehensive cockroach allergen profile.</title>
        <authorList>
            <person name="Wang L."/>
            <person name="Xiong Q."/>
            <person name="Saelim N."/>
            <person name="Wang L."/>
            <person name="Nong W."/>
            <person name="Wan A.T."/>
            <person name="Shi M."/>
            <person name="Liu X."/>
            <person name="Cao Q."/>
            <person name="Hui J.H.L."/>
            <person name="Sookrung N."/>
            <person name="Leung T.F."/>
            <person name="Tungtrongchitr A."/>
            <person name="Tsui S.K.W."/>
        </authorList>
    </citation>
    <scope>NUCLEOTIDE SEQUENCE [LARGE SCALE GENOMIC DNA]</scope>
    <source>
        <strain evidence="2">PWHHKU_190912</strain>
    </source>
</reference>
<keyword evidence="3" id="KW-1185">Reference proteome</keyword>
<proteinExistence type="predicted"/>
<evidence type="ECO:0000313" key="3">
    <source>
        <dbReference type="Proteomes" id="UP001148838"/>
    </source>
</evidence>
<feature type="region of interest" description="Disordered" evidence="1">
    <location>
        <begin position="1"/>
        <end position="26"/>
    </location>
</feature>
<feature type="compositionally biased region" description="Basic and acidic residues" evidence="1">
    <location>
        <begin position="145"/>
        <end position="157"/>
    </location>
</feature>
<evidence type="ECO:0000313" key="2">
    <source>
        <dbReference type="EMBL" id="KAJ4426925.1"/>
    </source>
</evidence>
<feature type="compositionally biased region" description="Basic and acidic residues" evidence="1">
    <location>
        <begin position="11"/>
        <end position="25"/>
    </location>
</feature>
<dbReference type="Proteomes" id="UP001148838">
    <property type="component" value="Unassembled WGS sequence"/>
</dbReference>
<comment type="caution">
    <text evidence="2">The sequence shown here is derived from an EMBL/GenBank/DDBJ whole genome shotgun (WGS) entry which is preliminary data.</text>
</comment>
<evidence type="ECO:0000256" key="1">
    <source>
        <dbReference type="SAM" id="MobiDB-lite"/>
    </source>
</evidence>
<feature type="region of interest" description="Disordered" evidence="1">
    <location>
        <begin position="145"/>
        <end position="164"/>
    </location>
</feature>
<accession>A0ABQ8RZ15</accession>
<gene>
    <name evidence="2" type="ORF">ANN_26724</name>
</gene>
<organism evidence="2 3">
    <name type="scientific">Periplaneta americana</name>
    <name type="common">American cockroach</name>
    <name type="synonym">Blatta americana</name>
    <dbReference type="NCBI Taxonomy" id="6978"/>
    <lineage>
        <taxon>Eukaryota</taxon>
        <taxon>Metazoa</taxon>
        <taxon>Ecdysozoa</taxon>
        <taxon>Arthropoda</taxon>
        <taxon>Hexapoda</taxon>
        <taxon>Insecta</taxon>
        <taxon>Pterygota</taxon>
        <taxon>Neoptera</taxon>
        <taxon>Polyneoptera</taxon>
        <taxon>Dictyoptera</taxon>
        <taxon>Blattodea</taxon>
        <taxon>Blattoidea</taxon>
        <taxon>Blattidae</taxon>
        <taxon>Blattinae</taxon>
        <taxon>Periplaneta</taxon>
    </lineage>
</organism>
<dbReference type="EMBL" id="JAJSOF020000039">
    <property type="protein sequence ID" value="KAJ4426925.1"/>
    <property type="molecule type" value="Genomic_DNA"/>
</dbReference>
<name>A0ABQ8RZ15_PERAM</name>